<dbReference type="PROSITE" id="PS50011">
    <property type="entry name" value="PROTEIN_KINASE_DOM"/>
    <property type="match status" value="1"/>
</dbReference>
<evidence type="ECO:0000313" key="3">
    <source>
        <dbReference type="EnsemblPlants" id="ORUFI12G00960.1"/>
    </source>
</evidence>
<dbReference type="InterPro" id="IPR011009">
    <property type="entry name" value="Kinase-like_dom_sf"/>
</dbReference>
<dbReference type="Gene3D" id="1.10.510.10">
    <property type="entry name" value="Transferase(Phosphotransferase) domain 1"/>
    <property type="match status" value="1"/>
</dbReference>
<dbReference type="HOGENOM" id="CLU_371061_0_0_1"/>
<dbReference type="Pfam" id="PF07893">
    <property type="entry name" value="DUF1668"/>
    <property type="match status" value="3"/>
</dbReference>
<dbReference type="InterPro" id="IPR000719">
    <property type="entry name" value="Prot_kinase_dom"/>
</dbReference>
<dbReference type="PANTHER" id="PTHR33085:SF125">
    <property type="entry name" value="EXPRESSED PROTEIN"/>
    <property type="match status" value="1"/>
</dbReference>
<evidence type="ECO:0000313" key="4">
    <source>
        <dbReference type="Proteomes" id="UP000008022"/>
    </source>
</evidence>
<feature type="domain" description="Protein kinase" evidence="2">
    <location>
        <begin position="1"/>
        <end position="238"/>
    </location>
</feature>
<organism evidence="3 4">
    <name type="scientific">Oryza rufipogon</name>
    <name type="common">Brownbeard rice</name>
    <name type="synonym">Asian wild rice</name>
    <dbReference type="NCBI Taxonomy" id="4529"/>
    <lineage>
        <taxon>Eukaryota</taxon>
        <taxon>Viridiplantae</taxon>
        <taxon>Streptophyta</taxon>
        <taxon>Embryophyta</taxon>
        <taxon>Tracheophyta</taxon>
        <taxon>Spermatophyta</taxon>
        <taxon>Magnoliopsida</taxon>
        <taxon>Liliopsida</taxon>
        <taxon>Poales</taxon>
        <taxon>Poaceae</taxon>
        <taxon>BOP clade</taxon>
        <taxon>Oryzoideae</taxon>
        <taxon>Oryzeae</taxon>
        <taxon>Oryzinae</taxon>
        <taxon>Oryza</taxon>
    </lineage>
</organism>
<accession>A0A0E0RCV2</accession>
<sequence>MESVEMVYTWPDLDIPRSWLPFQLKLINLGSGRFCAVKIFTSGGYYNDSDDDMIHSDFAADFAVFTGLQMLRPHGKDDPRQGIASKSLAEPFGRLTTATPFGVVPLPEGVVLAYPSPFPTILQVKTLLRLPNERWRRSTSRPPWGHRFGETSSCKDVCYGVGVDVYSFGMCMLEMLTNEYPYSECDNPAQIYKKVTAGKLPDAFYLLTDADARRFIGRCLVDAAHRPSAEELLLDPFLSPPQNHDDHNTIAHATAPPPPLPLACSNSSEEQEEEEAPAAKTTGMAITGKLNKEHDTIFLKVQIGGGGNVRNIYFPFDVANDTAMEVATEMPIHSTYAFDTVSHEWRRLGSWTMPFHGRAEYVPELNLWFGLSARHPYSLSAFDLLSDDSSVAAKPPTVHHTWVDLDIPQSCFAIFTGLHMVRPRGKHDDVQMIKHKSMRFLNLVVENARSGLYSLRHIPANHLFYPSTRAAEEATAKSQESFNAYVKEHHGRKHPGLHTLEMLGKLPSPMLNFEPTPWDGQRRYRNLEFASLLGNENRILFADHSGHTIVFDADSSTVFAFPNLISDKGCAAISLSIKNNNTNKNISGGMWDEDSLYVMSQSADPETKDYCFEVLNYTSSCKDFRGRTPYWSSLQPPPFANYMHADITSYTVVDSSTIYVSSMEPDATYAFDTVGHQWRRLGCWTMPFDGKAEYVPELKLWFGLSVDHPYSLCACDLLSDAAKPPTVQQQHTWVDLDIPESWLPYNIDLL</sequence>
<dbReference type="AlphaFoldDB" id="A0A0E0RCV2"/>
<evidence type="ECO:0000259" key="2">
    <source>
        <dbReference type="PROSITE" id="PS50011"/>
    </source>
</evidence>
<dbReference type="eggNOG" id="KOG0584">
    <property type="taxonomic scope" value="Eukaryota"/>
</dbReference>
<evidence type="ECO:0000256" key="1">
    <source>
        <dbReference type="SAM" id="MobiDB-lite"/>
    </source>
</evidence>
<dbReference type="SMART" id="SM00220">
    <property type="entry name" value="S_TKc"/>
    <property type="match status" value="1"/>
</dbReference>
<dbReference type="Proteomes" id="UP000008022">
    <property type="component" value="Unassembled WGS sequence"/>
</dbReference>
<protein>
    <recommendedName>
        <fullName evidence="2">Protein kinase domain-containing protein</fullName>
    </recommendedName>
</protein>
<dbReference type="PANTHER" id="PTHR33085">
    <property type="entry name" value="OS12G0113100 PROTEIN-RELATED"/>
    <property type="match status" value="1"/>
</dbReference>
<proteinExistence type="predicted"/>
<reference evidence="4" key="1">
    <citation type="submission" date="2013-06" db="EMBL/GenBank/DDBJ databases">
        <authorList>
            <person name="Zhao Q."/>
        </authorList>
    </citation>
    <scope>NUCLEOTIDE SEQUENCE</scope>
    <source>
        <strain evidence="4">cv. W1943</strain>
    </source>
</reference>
<keyword evidence="4" id="KW-1185">Reference proteome</keyword>
<dbReference type="GO" id="GO:0004672">
    <property type="term" value="F:protein kinase activity"/>
    <property type="evidence" value="ECO:0007669"/>
    <property type="project" value="InterPro"/>
</dbReference>
<reference evidence="3" key="2">
    <citation type="submission" date="2015-06" db="UniProtKB">
        <authorList>
            <consortium name="EnsemblPlants"/>
        </authorList>
    </citation>
    <scope>IDENTIFICATION</scope>
</reference>
<dbReference type="STRING" id="4529.A0A0E0RCV2"/>
<dbReference type="InterPro" id="IPR012871">
    <property type="entry name" value="DUF1668_ORYSA"/>
</dbReference>
<name>A0A0E0RCV2_ORYRU</name>
<dbReference type="SUPFAM" id="SSF56112">
    <property type="entry name" value="Protein kinase-like (PK-like)"/>
    <property type="match status" value="1"/>
</dbReference>
<dbReference type="Gramene" id="ORUFI12G00960.1">
    <property type="protein sequence ID" value="ORUFI12G00960.1"/>
    <property type="gene ID" value="ORUFI12G00960"/>
</dbReference>
<dbReference type="GO" id="GO:0005524">
    <property type="term" value="F:ATP binding"/>
    <property type="evidence" value="ECO:0007669"/>
    <property type="project" value="InterPro"/>
</dbReference>
<feature type="region of interest" description="Disordered" evidence="1">
    <location>
        <begin position="243"/>
        <end position="282"/>
    </location>
</feature>
<dbReference type="EnsemblPlants" id="ORUFI12G00960.1">
    <property type="protein sequence ID" value="ORUFI12G00960.1"/>
    <property type="gene ID" value="ORUFI12G00960"/>
</dbReference>